<dbReference type="STRING" id="395495.Lcho_3116"/>
<dbReference type="InterPro" id="IPR006311">
    <property type="entry name" value="TAT_signal"/>
</dbReference>
<dbReference type="Gene3D" id="2.60.40.2470">
    <property type="entry name" value="SoxY domain"/>
    <property type="match status" value="1"/>
</dbReference>
<dbReference type="HOGENOM" id="CLU_088210_0_0_4"/>
<dbReference type="KEGG" id="lch:Lcho_3116"/>
<evidence type="ECO:0000259" key="1">
    <source>
        <dbReference type="Pfam" id="PF08770"/>
    </source>
</evidence>
<name>B1Y095_LEPCP</name>
<evidence type="ECO:0000313" key="4">
    <source>
        <dbReference type="Proteomes" id="UP000001693"/>
    </source>
</evidence>
<dbReference type="OrthoDB" id="8538315at2"/>
<dbReference type="InterPro" id="IPR013783">
    <property type="entry name" value="Ig-like_fold"/>
</dbReference>
<evidence type="ECO:0000313" key="3">
    <source>
        <dbReference type="EMBL" id="ACB35376.1"/>
    </source>
</evidence>
<dbReference type="InterPro" id="IPR038162">
    <property type="entry name" value="SoxY_sf"/>
</dbReference>
<dbReference type="RefSeq" id="WP_012348127.1">
    <property type="nucleotide sequence ID" value="NC_010524.1"/>
</dbReference>
<protein>
    <recommendedName>
        <fullName evidence="5">Sulphur oxidation protein SoxZ</fullName>
    </recommendedName>
</protein>
<evidence type="ECO:0000259" key="2">
    <source>
        <dbReference type="Pfam" id="PF13501"/>
    </source>
</evidence>
<dbReference type="SUPFAM" id="SSF81296">
    <property type="entry name" value="E set domains"/>
    <property type="match status" value="1"/>
</dbReference>
<dbReference type="InterPro" id="IPR030831">
    <property type="entry name" value="Fuse-rel_SoxYZ"/>
</dbReference>
<accession>B1Y095</accession>
<organism evidence="3 4">
    <name type="scientific">Leptothrix cholodnii (strain ATCC 51168 / LMG 8142 / SP-6)</name>
    <name type="common">Leptothrix discophora (strain SP-6)</name>
    <dbReference type="NCBI Taxonomy" id="395495"/>
    <lineage>
        <taxon>Bacteria</taxon>
        <taxon>Pseudomonadati</taxon>
        <taxon>Pseudomonadota</taxon>
        <taxon>Betaproteobacteria</taxon>
        <taxon>Burkholderiales</taxon>
        <taxon>Sphaerotilaceae</taxon>
        <taxon>Leptothrix</taxon>
    </lineage>
</organism>
<dbReference type="InterPro" id="IPR032711">
    <property type="entry name" value="SoxY"/>
</dbReference>
<dbReference type="NCBIfam" id="TIGR04557">
    <property type="entry name" value="fuse_rel_SoxYZ"/>
    <property type="match status" value="1"/>
</dbReference>
<dbReference type="Pfam" id="PF13501">
    <property type="entry name" value="SoxY"/>
    <property type="match status" value="1"/>
</dbReference>
<dbReference type="Pfam" id="PF08770">
    <property type="entry name" value="SoxZ"/>
    <property type="match status" value="1"/>
</dbReference>
<dbReference type="AlphaFoldDB" id="B1Y095"/>
<dbReference type="EMBL" id="CP001013">
    <property type="protein sequence ID" value="ACB35376.1"/>
    <property type="molecule type" value="Genomic_DNA"/>
</dbReference>
<dbReference type="Proteomes" id="UP000001693">
    <property type="component" value="Chromosome"/>
</dbReference>
<proteinExistence type="predicted"/>
<dbReference type="InterPro" id="IPR014756">
    <property type="entry name" value="Ig_E-set"/>
</dbReference>
<evidence type="ECO:0008006" key="5">
    <source>
        <dbReference type="Google" id="ProtNLM"/>
    </source>
</evidence>
<dbReference type="PROSITE" id="PS51318">
    <property type="entry name" value="TAT"/>
    <property type="match status" value="1"/>
</dbReference>
<sequence precursor="true">MAHDPDRRRLLVAAWGGSAALIGAWLPGGSHAAIGGLPSNVGHADSSPQWELLRGKLFGERPIAAGAASQVQIIVPLRAAYGASVPVKIVSRIAQTPERQVRRMTLLVDKNPSPIAATLTLGTALGQADFETRLRVDEYSHVRVVSELSDGTLHMDSRYVKVSGGCSAPPNREALHLIGRTTMRLPAGLHPGAPTPVELSVVHPNDTGFELNQVTVMFIPPHFVRSIRVRLGEALLFEADTDFSISENPSWRFNFVPRADQHALLTAEVEDTKEQRFRGTLDPWAAA</sequence>
<keyword evidence="4" id="KW-1185">Reference proteome</keyword>
<dbReference type="InterPro" id="IPR014880">
    <property type="entry name" value="SoxZ_dom"/>
</dbReference>
<gene>
    <name evidence="3" type="ordered locus">Lcho_3116</name>
</gene>
<dbReference type="Gene3D" id="2.60.40.10">
    <property type="entry name" value="Immunoglobulins"/>
    <property type="match status" value="1"/>
</dbReference>
<reference evidence="3 4" key="1">
    <citation type="submission" date="2008-03" db="EMBL/GenBank/DDBJ databases">
        <title>Complete sequence of Leptothrix cholodnii SP-6.</title>
        <authorList>
            <consortium name="US DOE Joint Genome Institute"/>
            <person name="Copeland A."/>
            <person name="Lucas S."/>
            <person name="Lapidus A."/>
            <person name="Glavina del Rio T."/>
            <person name="Dalin E."/>
            <person name="Tice H."/>
            <person name="Bruce D."/>
            <person name="Goodwin L."/>
            <person name="Pitluck S."/>
            <person name="Chertkov O."/>
            <person name="Brettin T."/>
            <person name="Detter J.C."/>
            <person name="Han C."/>
            <person name="Kuske C.R."/>
            <person name="Schmutz J."/>
            <person name="Larimer F."/>
            <person name="Land M."/>
            <person name="Hauser L."/>
            <person name="Kyrpides N."/>
            <person name="Lykidis A."/>
            <person name="Emerson D."/>
            <person name="Richardson P."/>
        </authorList>
    </citation>
    <scope>NUCLEOTIDE SEQUENCE [LARGE SCALE GENOMIC DNA]</scope>
    <source>
        <strain evidence="4">ATCC 51168 / LMG 8142 / SP-6</strain>
    </source>
</reference>
<feature type="domain" description="Sulphur oxidation protein SoxZ" evidence="1">
    <location>
        <begin position="189"/>
        <end position="280"/>
    </location>
</feature>
<dbReference type="eggNOG" id="COG5501">
    <property type="taxonomic scope" value="Bacteria"/>
</dbReference>
<feature type="domain" description="Ig-like SoxY" evidence="2">
    <location>
        <begin position="56"/>
        <end position="166"/>
    </location>
</feature>